<reference evidence="1" key="1">
    <citation type="submission" date="2021-07" db="EMBL/GenBank/DDBJ databases">
        <authorList>
            <person name="Catto M.A."/>
            <person name="Jacobson A."/>
            <person name="Kennedy G."/>
            <person name="Labadie P."/>
            <person name="Hunt B.G."/>
            <person name="Srinivasan R."/>
        </authorList>
    </citation>
    <scope>NUCLEOTIDE SEQUENCE</scope>
    <source>
        <strain evidence="1">PL_HMW_Pooled</strain>
        <tissue evidence="1">Head</tissue>
    </source>
</reference>
<protein>
    <submittedName>
        <fullName evidence="1">Ribosomal RNA large subunit methyltransferase G</fullName>
    </submittedName>
</protein>
<dbReference type="GO" id="GO:0032259">
    <property type="term" value="P:methylation"/>
    <property type="evidence" value="ECO:0007669"/>
    <property type="project" value="UniProtKB-KW"/>
</dbReference>
<dbReference type="GO" id="GO:0008168">
    <property type="term" value="F:methyltransferase activity"/>
    <property type="evidence" value="ECO:0007669"/>
    <property type="project" value="UniProtKB-KW"/>
</dbReference>
<keyword evidence="2" id="KW-1185">Reference proteome</keyword>
<sequence length="66" mass="7369">MLILAPAALRPLRTPAVWSATRHGTQQSESNHLFHGRHSKFSVDIALRLTNSNLSHKFDLAPRLLA</sequence>
<accession>A0AAE1HWE5</accession>
<keyword evidence="1" id="KW-0808">Transferase</keyword>
<organism evidence="1 2">
    <name type="scientific">Frankliniella fusca</name>
    <dbReference type="NCBI Taxonomy" id="407009"/>
    <lineage>
        <taxon>Eukaryota</taxon>
        <taxon>Metazoa</taxon>
        <taxon>Ecdysozoa</taxon>
        <taxon>Arthropoda</taxon>
        <taxon>Hexapoda</taxon>
        <taxon>Insecta</taxon>
        <taxon>Pterygota</taxon>
        <taxon>Neoptera</taxon>
        <taxon>Paraneoptera</taxon>
        <taxon>Thysanoptera</taxon>
        <taxon>Terebrantia</taxon>
        <taxon>Thripoidea</taxon>
        <taxon>Thripidae</taxon>
        <taxon>Frankliniella</taxon>
    </lineage>
</organism>
<comment type="caution">
    <text evidence="1">The sequence shown here is derived from an EMBL/GenBank/DDBJ whole genome shotgun (WGS) entry which is preliminary data.</text>
</comment>
<keyword evidence="1" id="KW-0489">Methyltransferase</keyword>
<proteinExistence type="predicted"/>
<name>A0AAE1HWE5_9NEOP</name>
<evidence type="ECO:0000313" key="2">
    <source>
        <dbReference type="Proteomes" id="UP001219518"/>
    </source>
</evidence>
<evidence type="ECO:0000313" key="1">
    <source>
        <dbReference type="EMBL" id="KAK3928647.1"/>
    </source>
</evidence>
<reference evidence="1" key="2">
    <citation type="journal article" date="2023" name="BMC Genomics">
        <title>Pest status, molecular evolution, and epigenetic factors derived from the genome assembly of Frankliniella fusca, a thysanopteran phytovirus vector.</title>
        <authorList>
            <person name="Catto M.A."/>
            <person name="Labadie P.E."/>
            <person name="Jacobson A.L."/>
            <person name="Kennedy G.G."/>
            <person name="Srinivasan R."/>
            <person name="Hunt B.G."/>
        </authorList>
    </citation>
    <scope>NUCLEOTIDE SEQUENCE</scope>
    <source>
        <tissue evidence="1">Head</tissue>
    </source>
</reference>
<gene>
    <name evidence="1" type="ORF">KUF71_016871</name>
</gene>
<dbReference type="Proteomes" id="UP001219518">
    <property type="component" value="Unassembled WGS sequence"/>
</dbReference>
<dbReference type="EMBL" id="JAHWGI010001343">
    <property type="protein sequence ID" value="KAK3928647.1"/>
    <property type="molecule type" value="Genomic_DNA"/>
</dbReference>
<dbReference type="AlphaFoldDB" id="A0AAE1HWE5"/>